<dbReference type="EMBL" id="MRCX01000497">
    <property type="protein sequence ID" value="RKK64690.1"/>
    <property type="molecule type" value="Genomic_DNA"/>
</dbReference>
<accession>A0A420MAM9</accession>
<proteinExistence type="predicted"/>
<name>A0A420MAM9_FUSOX</name>
<gene>
    <name evidence="2" type="ORF">BFJ69_g16619</name>
</gene>
<dbReference type="VEuPathDB" id="FungiDB:HZS61_007901"/>
<feature type="region of interest" description="Disordered" evidence="1">
    <location>
        <begin position="102"/>
        <end position="142"/>
    </location>
</feature>
<feature type="compositionally biased region" description="Low complexity" evidence="1">
    <location>
        <begin position="127"/>
        <end position="142"/>
    </location>
</feature>
<protein>
    <submittedName>
        <fullName evidence="2">Uncharacterized protein</fullName>
    </submittedName>
</protein>
<comment type="caution">
    <text evidence="2">The sequence shown here is derived from an EMBL/GenBank/DDBJ whole genome shotgun (WGS) entry which is preliminary data.</text>
</comment>
<reference evidence="2 3" key="1">
    <citation type="journal article" date="2018" name="Sci. Rep.">
        <title>Characterisation of pathogen-specific regions and novel effector candidates in Fusarium oxysporum f. sp. cepae.</title>
        <authorList>
            <person name="Armitage A.D."/>
            <person name="Taylor A."/>
            <person name="Sobczyk M.K."/>
            <person name="Baxter L."/>
            <person name="Greenfield B.P."/>
            <person name="Bates H.J."/>
            <person name="Wilson F."/>
            <person name="Jackson A.C."/>
            <person name="Ott S."/>
            <person name="Harrison R.J."/>
            <person name="Clarkson J.P."/>
        </authorList>
    </citation>
    <scope>NUCLEOTIDE SEQUENCE [LARGE SCALE GENOMIC DNA]</scope>
    <source>
        <strain evidence="2 3">Fo_A13</strain>
    </source>
</reference>
<dbReference type="AlphaFoldDB" id="A0A420MAM9"/>
<organism evidence="2 3">
    <name type="scientific">Fusarium oxysporum</name>
    <name type="common">Fusarium vascular wilt</name>
    <dbReference type="NCBI Taxonomy" id="5507"/>
    <lineage>
        <taxon>Eukaryota</taxon>
        <taxon>Fungi</taxon>
        <taxon>Dikarya</taxon>
        <taxon>Ascomycota</taxon>
        <taxon>Pezizomycotina</taxon>
        <taxon>Sordariomycetes</taxon>
        <taxon>Hypocreomycetidae</taxon>
        <taxon>Hypocreales</taxon>
        <taxon>Nectriaceae</taxon>
        <taxon>Fusarium</taxon>
        <taxon>Fusarium oxysporum species complex</taxon>
    </lineage>
</organism>
<evidence type="ECO:0000313" key="2">
    <source>
        <dbReference type="EMBL" id="RKK64690.1"/>
    </source>
</evidence>
<sequence>MTERLIEQFKPPYSETLARMKRARFGIQDINSRHSIQLFTQQLARDAKACDINQQGQLQAAYQAFDGTIQSLLTEPDEFTTIDSYMNQIRSRELAMRKIAQEHRSNAARRNPLPGWSPAQQASPQFLSRPPSQLQRPQRQQYNSRYSYQNRGRYQYQNNQNFNNNQSR</sequence>
<dbReference type="Proteomes" id="UP000285084">
    <property type="component" value="Unassembled WGS sequence"/>
</dbReference>
<evidence type="ECO:0000313" key="3">
    <source>
        <dbReference type="Proteomes" id="UP000285084"/>
    </source>
</evidence>
<evidence type="ECO:0000256" key="1">
    <source>
        <dbReference type="SAM" id="MobiDB-lite"/>
    </source>
</evidence>